<feature type="region of interest" description="Disordered" evidence="1">
    <location>
        <begin position="93"/>
        <end position="120"/>
    </location>
</feature>
<dbReference type="AlphaFoldDB" id="A0A0R3WY71"/>
<dbReference type="InterPro" id="IPR001870">
    <property type="entry name" value="B30.2/SPRY"/>
</dbReference>
<evidence type="ECO:0000313" key="3">
    <source>
        <dbReference type="EMBL" id="VDM27465.1"/>
    </source>
</evidence>
<dbReference type="PROSITE" id="PS50188">
    <property type="entry name" value="B302_SPRY"/>
    <property type="match status" value="1"/>
</dbReference>
<dbReference type="WBParaSite" id="TTAC_0000571101-mRNA-1">
    <property type="protein sequence ID" value="TTAC_0000571101-mRNA-1"/>
    <property type="gene ID" value="TTAC_0000571101"/>
</dbReference>
<evidence type="ECO:0000313" key="5">
    <source>
        <dbReference type="WBParaSite" id="TTAC_0000571101-mRNA-1"/>
    </source>
</evidence>
<dbReference type="GO" id="GO:0007411">
    <property type="term" value="P:axon guidance"/>
    <property type="evidence" value="ECO:0007669"/>
    <property type="project" value="TreeGrafter"/>
</dbReference>
<dbReference type="STRING" id="6205.A0A0R3WY71"/>
<dbReference type="SUPFAM" id="SSF49899">
    <property type="entry name" value="Concanavalin A-like lectins/glucanases"/>
    <property type="match status" value="1"/>
</dbReference>
<dbReference type="GO" id="GO:0043005">
    <property type="term" value="C:neuron projection"/>
    <property type="evidence" value="ECO:0007669"/>
    <property type="project" value="TreeGrafter"/>
</dbReference>
<gene>
    <name evidence="3" type="ORF">TTAC_LOCUS5696</name>
</gene>
<name>A0A0R3WY71_HYDTA</name>
<dbReference type="PANTHER" id="PTHR24099">
    <property type="entry name" value="E3 UBIQUITIN-PROTEIN LIGASE TRIM36-RELATED"/>
    <property type="match status" value="1"/>
</dbReference>
<keyword evidence="4" id="KW-1185">Reference proteome</keyword>
<sequence length="140" mass="15105">MCWLLSTGHDARAWAMYIDEKRSWFLHNGEHFERTDGGITVGSVIGVRLDCERGTLAYYLDDEPHGPIAFTGLPAGVYYPAISLNRDVQVTLRSGLEPPSSDSEDSDENTSPCPPLTTASVTAPALALARPLSAKSAPSQ</sequence>
<dbReference type="OrthoDB" id="295536at2759"/>
<protein>
    <submittedName>
        <fullName evidence="5">B30.2/SPRY domain-containing protein</fullName>
    </submittedName>
</protein>
<dbReference type="PANTHER" id="PTHR24099:SF15">
    <property type="entry name" value="E3 UBIQUITIN-PROTEIN LIGASE TRIM9"/>
    <property type="match status" value="1"/>
</dbReference>
<feature type="domain" description="B30.2/SPRY" evidence="2">
    <location>
        <begin position="1"/>
        <end position="99"/>
    </location>
</feature>
<accession>A0A0R3WY71</accession>
<reference evidence="3 4" key="2">
    <citation type="submission" date="2018-11" db="EMBL/GenBank/DDBJ databases">
        <authorList>
            <consortium name="Pathogen Informatics"/>
        </authorList>
    </citation>
    <scope>NUCLEOTIDE SEQUENCE [LARGE SCALE GENOMIC DNA]</scope>
</reference>
<dbReference type="Pfam" id="PF00622">
    <property type="entry name" value="SPRY"/>
    <property type="match status" value="1"/>
</dbReference>
<dbReference type="EMBL" id="UYWX01008612">
    <property type="protein sequence ID" value="VDM27465.1"/>
    <property type="molecule type" value="Genomic_DNA"/>
</dbReference>
<dbReference type="InterPro" id="IPR043136">
    <property type="entry name" value="B30.2/SPRY_sf"/>
</dbReference>
<organism evidence="5">
    <name type="scientific">Hydatigena taeniaeformis</name>
    <name type="common">Feline tapeworm</name>
    <name type="synonym">Taenia taeniaeformis</name>
    <dbReference type="NCBI Taxonomy" id="6205"/>
    <lineage>
        <taxon>Eukaryota</taxon>
        <taxon>Metazoa</taxon>
        <taxon>Spiralia</taxon>
        <taxon>Lophotrochozoa</taxon>
        <taxon>Platyhelminthes</taxon>
        <taxon>Cestoda</taxon>
        <taxon>Eucestoda</taxon>
        <taxon>Cyclophyllidea</taxon>
        <taxon>Taeniidae</taxon>
        <taxon>Hydatigera</taxon>
    </lineage>
</organism>
<dbReference type="InterPro" id="IPR050617">
    <property type="entry name" value="E3_ligase_FN3/SPRY"/>
</dbReference>
<evidence type="ECO:0000313" key="4">
    <source>
        <dbReference type="Proteomes" id="UP000274429"/>
    </source>
</evidence>
<reference evidence="5" key="1">
    <citation type="submission" date="2017-02" db="UniProtKB">
        <authorList>
            <consortium name="WormBaseParasite"/>
        </authorList>
    </citation>
    <scope>IDENTIFICATION</scope>
</reference>
<evidence type="ECO:0000256" key="1">
    <source>
        <dbReference type="SAM" id="MobiDB-lite"/>
    </source>
</evidence>
<evidence type="ECO:0000259" key="2">
    <source>
        <dbReference type="PROSITE" id="PS50188"/>
    </source>
</evidence>
<proteinExistence type="predicted"/>
<dbReference type="Proteomes" id="UP000274429">
    <property type="component" value="Unassembled WGS sequence"/>
</dbReference>
<dbReference type="Gene3D" id="2.60.120.920">
    <property type="match status" value="1"/>
</dbReference>
<dbReference type="InterPro" id="IPR013320">
    <property type="entry name" value="ConA-like_dom_sf"/>
</dbReference>
<dbReference type="InterPro" id="IPR003877">
    <property type="entry name" value="SPRY_dom"/>
</dbReference>